<gene>
    <name evidence="11" type="primary">atpB</name>
    <name evidence="14" type="ORF">UY77_C0019G0017</name>
</gene>
<dbReference type="PANTHER" id="PTHR42823:SF3">
    <property type="entry name" value="ATP SYNTHASE SUBUNIT A, CHLOROPLASTIC"/>
    <property type="match status" value="1"/>
</dbReference>
<dbReference type="Gene3D" id="1.20.120.220">
    <property type="entry name" value="ATP synthase, F0 complex, subunit A"/>
    <property type="match status" value="1"/>
</dbReference>
<proteinExistence type="inferred from homology"/>
<dbReference type="PATRIC" id="fig|1618980.3.peg.357"/>
<keyword evidence="7 11" id="KW-1133">Transmembrane helix</keyword>
<dbReference type="PROSITE" id="PS00449">
    <property type="entry name" value="ATPASE_A"/>
    <property type="match status" value="1"/>
</dbReference>
<feature type="transmembrane region" description="Helical" evidence="11">
    <location>
        <begin position="220"/>
        <end position="241"/>
    </location>
</feature>
<dbReference type="InterPro" id="IPR035908">
    <property type="entry name" value="F0_ATP_A_sf"/>
</dbReference>
<keyword evidence="3 11" id="KW-0813">Transport</keyword>
<dbReference type="GO" id="GO:0045259">
    <property type="term" value="C:proton-transporting ATP synthase complex"/>
    <property type="evidence" value="ECO:0007669"/>
    <property type="project" value="UniProtKB-KW"/>
</dbReference>
<dbReference type="Proteomes" id="UP000034711">
    <property type="component" value="Unassembled WGS sequence"/>
</dbReference>
<dbReference type="CDD" id="cd00310">
    <property type="entry name" value="ATP-synt_Fo_a_6"/>
    <property type="match status" value="1"/>
</dbReference>
<evidence type="ECO:0000256" key="8">
    <source>
        <dbReference type="ARBA" id="ARBA00023065"/>
    </source>
</evidence>
<comment type="caution">
    <text evidence="14">The sequence shown here is derived from an EMBL/GenBank/DDBJ whole genome shotgun (WGS) entry which is preliminary data.</text>
</comment>
<feature type="transmembrane region" description="Helical" evidence="11">
    <location>
        <begin position="156"/>
        <end position="184"/>
    </location>
</feature>
<dbReference type="Pfam" id="PF00119">
    <property type="entry name" value="ATP-synt_A"/>
    <property type="match status" value="1"/>
</dbReference>
<keyword evidence="4 11" id="KW-0138">CF(0)</keyword>
<evidence type="ECO:0000256" key="1">
    <source>
        <dbReference type="ARBA" id="ARBA00004141"/>
    </source>
</evidence>
<sequence>MSAGISSDFGSHKTGSGITAETKTESALETPPLASETLGHIGAFELRNTLVMAWFVMIFLFSMAALTWASGYKQIPGRFQSFMEMIVGGLFNFFRDVVQDENLAKKAFPLVGTIFIFLVTANWMGIIPGVGSITIEGLHNGHMVPLPILRSMNADVNMTLAVALISVIATQIFGIAALGVLPYAGKFFVPPWRDPIGSFVGILELVAEFAKIISFTFRLFGNIFAGEVLLVVVGFLVPYIAPIPFLGLELFVGLVQGLVFALLTLVFLKIASDAHGAGHEDRHHQFAS</sequence>
<evidence type="ECO:0000256" key="10">
    <source>
        <dbReference type="ARBA" id="ARBA00023310"/>
    </source>
</evidence>
<dbReference type="SUPFAM" id="SSF81336">
    <property type="entry name" value="F1F0 ATP synthase subunit A"/>
    <property type="match status" value="1"/>
</dbReference>
<evidence type="ECO:0000256" key="5">
    <source>
        <dbReference type="ARBA" id="ARBA00022692"/>
    </source>
</evidence>
<keyword evidence="9 11" id="KW-0472">Membrane</keyword>
<reference evidence="14 15" key="1">
    <citation type="journal article" date="2015" name="Nature">
        <title>rRNA introns, odd ribosomes, and small enigmatic genomes across a large radiation of phyla.</title>
        <authorList>
            <person name="Brown C.T."/>
            <person name="Hug L.A."/>
            <person name="Thomas B.C."/>
            <person name="Sharon I."/>
            <person name="Castelle C.J."/>
            <person name="Singh A."/>
            <person name="Wilkins M.J."/>
            <person name="Williams K.H."/>
            <person name="Banfield J.F."/>
        </authorList>
    </citation>
    <scope>NUCLEOTIDE SEQUENCE [LARGE SCALE GENOMIC DNA]</scope>
</reference>
<feature type="transmembrane region" description="Helical" evidence="11">
    <location>
        <begin position="247"/>
        <end position="268"/>
    </location>
</feature>
<dbReference type="GO" id="GO:0046933">
    <property type="term" value="F:proton-transporting ATP synthase activity, rotational mechanism"/>
    <property type="evidence" value="ECO:0007669"/>
    <property type="project" value="UniProtKB-UniRule"/>
</dbReference>
<dbReference type="InterPro" id="IPR023011">
    <property type="entry name" value="ATP_synth_F0_asu_AS"/>
</dbReference>
<evidence type="ECO:0000256" key="7">
    <source>
        <dbReference type="ARBA" id="ARBA00022989"/>
    </source>
</evidence>
<name>A0A0G1XMP5_9BACT</name>
<evidence type="ECO:0000256" key="9">
    <source>
        <dbReference type="ARBA" id="ARBA00023136"/>
    </source>
</evidence>
<evidence type="ECO:0000256" key="4">
    <source>
        <dbReference type="ARBA" id="ARBA00022547"/>
    </source>
</evidence>
<dbReference type="PANTHER" id="PTHR42823">
    <property type="entry name" value="ATP SYNTHASE SUBUNIT A, CHLOROPLASTIC"/>
    <property type="match status" value="1"/>
</dbReference>
<feature type="region of interest" description="Disordered" evidence="13">
    <location>
        <begin position="1"/>
        <end position="31"/>
    </location>
</feature>
<dbReference type="HAMAP" id="MF_01393">
    <property type="entry name" value="ATP_synth_a_bact"/>
    <property type="match status" value="1"/>
</dbReference>
<keyword evidence="8 11" id="KW-0406">Ion transport</keyword>
<dbReference type="NCBIfam" id="TIGR01131">
    <property type="entry name" value="ATP_synt_6_or_A"/>
    <property type="match status" value="1"/>
</dbReference>
<evidence type="ECO:0000256" key="3">
    <source>
        <dbReference type="ARBA" id="ARBA00022448"/>
    </source>
</evidence>
<evidence type="ECO:0000256" key="6">
    <source>
        <dbReference type="ARBA" id="ARBA00022781"/>
    </source>
</evidence>
<evidence type="ECO:0000313" key="15">
    <source>
        <dbReference type="Proteomes" id="UP000034711"/>
    </source>
</evidence>
<comment type="subcellular location">
    <subcellularLocation>
        <location evidence="11 12">Cell membrane</location>
        <topology evidence="11 12">Multi-pass membrane protein</topology>
    </subcellularLocation>
    <subcellularLocation>
        <location evidence="1">Membrane</location>
        <topology evidence="1">Multi-pass membrane protein</topology>
    </subcellularLocation>
</comment>
<feature type="transmembrane region" description="Helical" evidence="11">
    <location>
        <begin position="110"/>
        <end position="135"/>
    </location>
</feature>
<keyword evidence="6 11" id="KW-0375">Hydrogen ion transport</keyword>
<dbReference type="InterPro" id="IPR045082">
    <property type="entry name" value="ATP_syn_F0_a_bact/chloroplast"/>
</dbReference>
<dbReference type="EMBL" id="LCRI01000019">
    <property type="protein sequence ID" value="KKW32568.1"/>
    <property type="molecule type" value="Genomic_DNA"/>
</dbReference>
<evidence type="ECO:0000256" key="13">
    <source>
        <dbReference type="SAM" id="MobiDB-lite"/>
    </source>
</evidence>
<comment type="function">
    <text evidence="11 12">Key component of the proton channel; it plays a direct role in the translocation of protons across the membrane.</text>
</comment>
<evidence type="ECO:0000256" key="11">
    <source>
        <dbReference type="HAMAP-Rule" id="MF_01393"/>
    </source>
</evidence>
<feature type="transmembrane region" description="Helical" evidence="11">
    <location>
        <begin position="51"/>
        <end position="69"/>
    </location>
</feature>
<organism evidence="14 15">
    <name type="scientific">Candidatus Uhrbacteria bacterium GW2011_GWA2_53_10</name>
    <dbReference type="NCBI Taxonomy" id="1618980"/>
    <lineage>
        <taxon>Bacteria</taxon>
        <taxon>Candidatus Uhriibacteriota</taxon>
    </lineage>
</organism>
<dbReference type="GO" id="GO:0042777">
    <property type="term" value="P:proton motive force-driven plasma membrane ATP synthesis"/>
    <property type="evidence" value="ECO:0007669"/>
    <property type="project" value="TreeGrafter"/>
</dbReference>
<evidence type="ECO:0000256" key="2">
    <source>
        <dbReference type="ARBA" id="ARBA00006810"/>
    </source>
</evidence>
<comment type="similarity">
    <text evidence="2 11 12">Belongs to the ATPase A chain family.</text>
</comment>
<evidence type="ECO:0000256" key="12">
    <source>
        <dbReference type="RuleBase" id="RU000483"/>
    </source>
</evidence>
<feature type="compositionally biased region" description="Polar residues" evidence="13">
    <location>
        <begin position="1"/>
        <end position="27"/>
    </location>
</feature>
<protein>
    <recommendedName>
        <fullName evidence="11 12">ATP synthase subunit a</fullName>
    </recommendedName>
    <alternativeName>
        <fullName evidence="11">ATP synthase F0 sector subunit a</fullName>
    </alternativeName>
    <alternativeName>
        <fullName evidence="11">F-ATPase subunit 6</fullName>
    </alternativeName>
</protein>
<evidence type="ECO:0000313" key="14">
    <source>
        <dbReference type="EMBL" id="KKW32568.1"/>
    </source>
</evidence>
<keyword evidence="5 11" id="KW-0812">Transmembrane</keyword>
<accession>A0A0G1XMP5</accession>
<dbReference type="GO" id="GO:0005886">
    <property type="term" value="C:plasma membrane"/>
    <property type="evidence" value="ECO:0007669"/>
    <property type="project" value="UniProtKB-SubCell"/>
</dbReference>
<dbReference type="InterPro" id="IPR000568">
    <property type="entry name" value="ATP_synth_F0_asu"/>
</dbReference>
<keyword evidence="11" id="KW-1003">Cell membrane</keyword>
<dbReference type="AlphaFoldDB" id="A0A0G1XMP5"/>
<keyword evidence="10 11" id="KW-0066">ATP synthesis</keyword>